<evidence type="ECO:0000256" key="6">
    <source>
        <dbReference type="ARBA" id="ARBA00022781"/>
    </source>
</evidence>
<dbReference type="InterPro" id="IPR001421">
    <property type="entry name" value="ATP8_metazoa"/>
</dbReference>
<evidence type="ECO:0000256" key="13">
    <source>
        <dbReference type="ARBA" id="ARBA00064647"/>
    </source>
</evidence>
<dbReference type="GO" id="GO:0015078">
    <property type="term" value="F:proton transmembrane transporter activity"/>
    <property type="evidence" value="ECO:0007669"/>
    <property type="project" value="InterPro"/>
</dbReference>
<evidence type="ECO:0000256" key="1">
    <source>
        <dbReference type="ARBA" id="ARBA00004304"/>
    </source>
</evidence>
<evidence type="ECO:0000256" key="8">
    <source>
        <dbReference type="ARBA" id="ARBA00023065"/>
    </source>
</evidence>
<proteinExistence type="inferred from homology"/>
<evidence type="ECO:0000256" key="11">
    <source>
        <dbReference type="ARBA" id="ARBA00023310"/>
    </source>
</evidence>
<geneLocation type="mitochondrion" evidence="15"/>
<reference evidence="15" key="1">
    <citation type="journal article" date="2014" name="Gene">
        <title>Mitogenomic circumscription of a novel percomorph fish clade mainly comprising "Syngnathoidei" (Teleostei).</title>
        <authorList>
            <person name="Song H.Y."/>
            <person name="Mabuchi K."/>
            <person name="Satoh T.P."/>
            <person name="Moore J.A."/>
            <person name="Yamanoue Y."/>
            <person name="Miya M."/>
            <person name="Nishida M."/>
        </authorList>
    </citation>
    <scope>NUCLEOTIDE SEQUENCE</scope>
</reference>
<keyword evidence="11" id="KW-0066">ATP synthesis</keyword>
<comment type="similarity">
    <text evidence="2 14">Belongs to the ATPase protein 8 family.</text>
</comment>
<evidence type="ECO:0000256" key="10">
    <source>
        <dbReference type="ARBA" id="ARBA00023136"/>
    </source>
</evidence>
<keyword evidence="4 14" id="KW-0138">CF(0)</keyword>
<keyword evidence="8 14" id="KW-0406">Ion transport</keyword>
<dbReference type="InterPro" id="IPR050635">
    <property type="entry name" value="ATPase_protein_8"/>
</dbReference>
<evidence type="ECO:0000256" key="7">
    <source>
        <dbReference type="ARBA" id="ARBA00022989"/>
    </source>
</evidence>
<evidence type="ECO:0000256" key="3">
    <source>
        <dbReference type="ARBA" id="ARBA00022448"/>
    </source>
</evidence>
<evidence type="ECO:0000256" key="2">
    <source>
        <dbReference type="ARBA" id="ARBA00008892"/>
    </source>
</evidence>
<keyword evidence="7" id="KW-1133">Transmembrane helix</keyword>
<keyword evidence="3 14" id="KW-0813">Transport</keyword>
<gene>
    <name evidence="15" type="primary">ATPase 8</name>
</gene>
<evidence type="ECO:0000256" key="4">
    <source>
        <dbReference type="ARBA" id="ARBA00022547"/>
    </source>
</evidence>
<keyword evidence="9 14" id="KW-0496">Mitochondrion</keyword>
<dbReference type="EMBL" id="AP012315">
    <property type="protein sequence ID" value="BAO84788.1"/>
    <property type="molecule type" value="Genomic_DNA"/>
</dbReference>
<keyword evidence="10" id="KW-0472">Membrane</keyword>
<evidence type="ECO:0000256" key="9">
    <source>
        <dbReference type="ARBA" id="ARBA00023128"/>
    </source>
</evidence>
<evidence type="ECO:0000313" key="15">
    <source>
        <dbReference type="EMBL" id="BAO84788.1"/>
    </source>
</evidence>
<comment type="function">
    <text evidence="12">Subunit 8, of the mitochondrial membrane ATP synthase complex (F(1)F(0) ATP synthase or Complex V) that produces ATP from ADP in the presence of a proton gradient across the membrane which is generated by electron transport complexes of the respiratory chain. ATP synthase complex consist of a soluble F(1) head domain - the catalytic core - and a membrane F(1) domain - the membrane proton channel. These two domains are linked by a central stalk rotating inside the F(1) region and a stationary peripheral stalk. During catalysis, ATP synthesis in the catalytic domain of F(1) is coupled via a rotary mechanism of the central stalk subunits to proton translocation. In vivo, can only synthesize ATP although its ATP hydrolase activity can be activated artificially in vitro. Part of the complex F(0) domain.</text>
</comment>
<dbReference type="Pfam" id="PF00895">
    <property type="entry name" value="ATP-synt_8"/>
    <property type="match status" value="1"/>
</dbReference>
<comment type="subunit">
    <text evidence="13">Component of the ATP synthase complex composed at least of ATP5F1A/subunit alpha, ATP5F1B/subunit beta, ATP5MC1/subunit c (homooctomer), MT-ATP6/subunit a, MT-ATP8/subunit 8, ATP5ME/subunit e, ATP5MF/subunit f, ATP5MG/subunit g, ATP5MK/subunit k, ATP5MJ/subunit j, ATP5F1C/subunit gamma, ATP5F1D/subunit delta, ATP5F1E/subunit epsilon, ATP5PF/subunit F6, ATP5PB/subunit b, ATP5PD/subunit d, ATP5PO/subunit OSCP. ATP synthase complex consists of a soluble F(1) head domain (subunits alpha(3) and beta(3)) - the catalytic core - and a membrane F(0) domain - the membrane proton channel (subunits c, a, 8, e, f, g, k and j). These two domains are linked by a central stalk (subunits gamma, delta, and epsilon) rotating inside the F1 region and a stationary peripheral stalk (subunits F6, b, d, and OSCP).</text>
</comment>
<organism evidence="15">
    <name type="scientific">Neosynchiropus moyeri</name>
    <name type="common">Moyer's dragonet</name>
    <dbReference type="NCBI Taxonomy" id="1147744"/>
    <lineage>
        <taxon>Eukaryota</taxon>
        <taxon>Metazoa</taxon>
        <taxon>Chordata</taxon>
        <taxon>Craniata</taxon>
        <taxon>Vertebrata</taxon>
        <taxon>Euteleostomi</taxon>
        <taxon>Actinopterygii</taxon>
        <taxon>Neopterygii</taxon>
        <taxon>Teleostei</taxon>
        <taxon>Neoteleostei</taxon>
        <taxon>Acanthomorphata</taxon>
        <taxon>Syngnathiaria</taxon>
        <taxon>Syngnathiformes</taxon>
        <taxon>Callionymoidei</taxon>
        <taxon>Callionymidae</taxon>
        <taxon>Neosynchiropus</taxon>
    </lineage>
</organism>
<evidence type="ECO:0000256" key="14">
    <source>
        <dbReference type="RuleBase" id="RU003661"/>
    </source>
</evidence>
<dbReference type="GO" id="GO:0015986">
    <property type="term" value="P:proton motive force-driven ATP synthesis"/>
    <property type="evidence" value="ECO:0007669"/>
    <property type="project" value="InterPro"/>
</dbReference>
<name>A0A060NZ37_9TELE</name>
<evidence type="ECO:0000256" key="5">
    <source>
        <dbReference type="ARBA" id="ARBA00022692"/>
    </source>
</evidence>
<dbReference type="GO" id="GO:0031966">
    <property type="term" value="C:mitochondrial membrane"/>
    <property type="evidence" value="ECO:0007669"/>
    <property type="project" value="UniProtKB-SubCell"/>
</dbReference>
<keyword evidence="6 14" id="KW-0375">Hydrogen ion transport</keyword>
<comment type="subcellular location">
    <subcellularLocation>
        <location evidence="1 14">Mitochondrion membrane</location>
        <topology evidence="1 14">Single-pass membrane protein</topology>
    </subcellularLocation>
</comment>
<keyword evidence="5 14" id="KW-0812">Transmembrane</keyword>
<dbReference type="PANTHER" id="PTHR39937">
    <property type="entry name" value="ATP SYNTHASE PROTEIN 8"/>
    <property type="match status" value="1"/>
</dbReference>
<dbReference type="GO" id="GO:0045259">
    <property type="term" value="C:proton-transporting ATP synthase complex"/>
    <property type="evidence" value="ECO:0007669"/>
    <property type="project" value="UniProtKB-KW"/>
</dbReference>
<dbReference type="PANTHER" id="PTHR39937:SF1">
    <property type="entry name" value="ATP SYNTHASE PROTEIN 8"/>
    <property type="match status" value="1"/>
</dbReference>
<evidence type="ECO:0000256" key="12">
    <source>
        <dbReference type="ARBA" id="ARBA00053067"/>
    </source>
</evidence>
<dbReference type="AlphaFoldDB" id="A0A060NZ37"/>
<protein>
    <recommendedName>
        <fullName evidence="14">ATP synthase complex subunit 8</fullName>
    </recommendedName>
</protein>
<accession>A0A060NZ37</accession>
<sequence length="54" mass="6415">MPQLNTFPWLLILLFSWLVFLTLLPTKVLSHIYPNKLTLEAKEASSKNSWTWPW</sequence>